<evidence type="ECO:0000313" key="2">
    <source>
        <dbReference type="WBParaSite" id="jg5834"/>
    </source>
</evidence>
<dbReference type="WBParaSite" id="jg5834">
    <property type="protein sequence ID" value="jg5834"/>
    <property type="gene ID" value="jg5834"/>
</dbReference>
<reference evidence="2" key="1">
    <citation type="submission" date="2022-11" db="UniProtKB">
        <authorList>
            <consortium name="WormBaseParasite"/>
        </authorList>
    </citation>
    <scope>IDENTIFICATION</scope>
</reference>
<name>A0A915EGL4_9BILA</name>
<sequence>MSVDSVTNDNYVVYNGVQVAPFRTLNDFALDARFGKPQFADWKSGTTEWSPTFCTSNQLLCDIFDCFPPNQQFQFP</sequence>
<organism evidence="1 2">
    <name type="scientific">Ditylenchus dipsaci</name>
    <dbReference type="NCBI Taxonomy" id="166011"/>
    <lineage>
        <taxon>Eukaryota</taxon>
        <taxon>Metazoa</taxon>
        <taxon>Ecdysozoa</taxon>
        <taxon>Nematoda</taxon>
        <taxon>Chromadorea</taxon>
        <taxon>Rhabditida</taxon>
        <taxon>Tylenchina</taxon>
        <taxon>Tylenchomorpha</taxon>
        <taxon>Sphaerularioidea</taxon>
        <taxon>Anguinidae</taxon>
        <taxon>Anguininae</taxon>
        <taxon>Ditylenchus</taxon>
    </lineage>
</organism>
<dbReference type="AlphaFoldDB" id="A0A915EGL4"/>
<proteinExistence type="predicted"/>
<evidence type="ECO:0000313" key="1">
    <source>
        <dbReference type="Proteomes" id="UP000887574"/>
    </source>
</evidence>
<dbReference type="Proteomes" id="UP000887574">
    <property type="component" value="Unplaced"/>
</dbReference>
<keyword evidence="1" id="KW-1185">Reference proteome</keyword>
<accession>A0A915EGL4</accession>
<protein>
    <submittedName>
        <fullName evidence="2">Uncharacterized protein</fullName>
    </submittedName>
</protein>